<organism evidence="3 4">
    <name type="scientific">Cyclospora cayetanensis</name>
    <dbReference type="NCBI Taxonomy" id="88456"/>
    <lineage>
        <taxon>Eukaryota</taxon>
        <taxon>Sar</taxon>
        <taxon>Alveolata</taxon>
        <taxon>Apicomplexa</taxon>
        <taxon>Conoidasida</taxon>
        <taxon>Coccidia</taxon>
        <taxon>Eucoccidiorida</taxon>
        <taxon>Eimeriorina</taxon>
        <taxon>Eimeriidae</taxon>
        <taxon>Cyclospora</taxon>
    </lineage>
</organism>
<accession>A0A1D3D7T7</accession>
<dbReference type="EMBL" id="JROU02000367">
    <property type="protein sequence ID" value="OEH79498.1"/>
    <property type="molecule type" value="Genomic_DNA"/>
</dbReference>
<comment type="caution">
    <text evidence="3">The sequence shown here is derived from an EMBL/GenBank/DDBJ whole genome shotgun (WGS) entry which is preliminary data.</text>
</comment>
<reference evidence="3 4" key="1">
    <citation type="journal article" date="2016" name="BMC Genomics">
        <title>Comparative genomics reveals Cyclospora cayetanensis possesses coccidia-like metabolism and invasion components but unique surface antigens.</title>
        <authorList>
            <person name="Liu S."/>
            <person name="Wang L."/>
            <person name="Zheng H."/>
            <person name="Xu Z."/>
            <person name="Roellig D.M."/>
            <person name="Li N."/>
            <person name="Frace M.A."/>
            <person name="Tang K."/>
            <person name="Arrowood M.J."/>
            <person name="Moss D.M."/>
            <person name="Zhang L."/>
            <person name="Feng Y."/>
            <person name="Xiao L."/>
        </authorList>
    </citation>
    <scope>NUCLEOTIDE SEQUENCE [LARGE SCALE GENOMIC DNA]</scope>
    <source>
        <strain evidence="3 4">CHN_HEN01</strain>
    </source>
</reference>
<keyword evidence="4" id="KW-1185">Reference proteome</keyword>
<dbReference type="AlphaFoldDB" id="A0A1D3D7T7"/>
<feature type="coiled-coil region" evidence="1">
    <location>
        <begin position="489"/>
        <end position="547"/>
    </location>
</feature>
<sequence length="862" mass="91451">MTSLQIQSFASLIDQLPIGVEDSDRIDRAANTSYSTSCSTGSDDALVADRARDLADVKAAASTPECGASSNTPTSAACADCRQPVVGCCPESQALPNGAVCGEHGVFTVMPYSSVGGESACMPLSDSHATGLAADGCCAAAQAGLVGSPSFMALPRGDSSAQHPSDAAGVAVVPAAVGLRGSRLQDGCPLGDPMHVYLPYGQEESFGFTHAGGGPQDFSHHQHFAAANRMPRNGFAVDPSGTSPMWQGWGAGANGAPGAPSSQQILNRSCSDRTQGPLQQHSSPRGAAHAAPSASGLCGAGQVQVSIMSPDACMSSSTLSCKHQGEKCHPFRCVRNLVVHSAEDGLLGLSAAALFVSLGEYDFLGGGPVKAVSFVTKGKIFLARRCVVCCDAACPDRFVLCLEGETGQEQHVSIDRQELLLVAGAQLQQPQSQAEAEGAVKSGEECSRQASGSSNQEGPHMPRTAGELFASPPGDKWSQDVRKWQRHVCRELEIQKKRLQQREEACRKREEEFKLREDEARRQKMTIAALEGEVHKVTEEIQEILLQKEEGRLIVQREFLERKGRYVSRLQDLRPFLGTYFEDVLRGVTNCRTIGQLSTWSSVFDATESTPLKLAAQQIIEHCILRIPSLTNDSHVRADDSADMATDNPTLGTPSYGGACPPPHAARGCTAEETKPFPHQVHVGEALLSRCRQQQLASQSPPEDPTRGLRAGALWGGIDSLSVAFGSPALEPASGVKDLIQCNGHPQFTVQAGQVIFPSFTATDLSMDGICLRPICSRLPSRTTSICGEHDAVHADWAPCRIDSRHAEEALDHQSADACGSWMERLQQVLDAGAGAASYWGVVALPRANLVAATVALDTVSS</sequence>
<proteinExistence type="predicted"/>
<evidence type="ECO:0000313" key="4">
    <source>
        <dbReference type="Proteomes" id="UP000095192"/>
    </source>
</evidence>
<feature type="region of interest" description="Disordered" evidence="2">
    <location>
        <begin position="432"/>
        <end position="478"/>
    </location>
</feature>
<dbReference type="CDD" id="cd22249">
    <property type="entry name" value="UDM1_RNF168_RNF169-like"/>
    <property type="match status" value="1"/>
</dbReference>
<evidence type="ECO:0000256" key="1">
    <source>
        <dbReference type="SAM" id="Coils"/>
    </source>
</evidence>
<dbReference type="VEuPathDB" id="ToxoDB:LOC34623903"/>
<keyword evidence="1" id="KW-0175">Coiled coil</keyword>
<dbReference type="VEuPathDB" id="ToxoDB:LOC113147335"/>
<evidence type="ECO:0000313" key="3">
    <source>
        <dbReference type="EMBL" id="OEH79498.1"/>
    </source>
</evidence>
<dbReference type="Proteomes" id="UP000095192">
    <property type="component" value="Unassembled WGS sequence"/>
</dbReference>
<evidence type="ECO:0000256" key="2">
    <source>
        <dbReference type="SAM" id="MobiDB-lite"/>
    </source>
</evidence>
<dbReference type="VEuPathDB" id="ToxoDB:cyc_08089"/>
<dbReference type="InParanoid" id="A0A1D3D7T7"/>
<name>A0A1D3D7T7_9EIME</name>
<feature type="compositionally biased region" description="Polar residues" evidence="2">
    <location>
        <begin position="264"/>
        <end position="283"/>
    </location>
</feature>
<feature type="compositionally biased region" description="Polar residues" evidence="2">
    <location>
        <begin position="448"/>
        <end position="457"/>
    </location>
</feature>
<gene>
    <name evidence="3" type="ORF">cyc_08089</name>
</gene>
<protein>
    <submittedName>
        <fullName evidence="3">Uncharacterized protein</fullName>
    </submittedName>
</protein>
<feature type="region of interest" description="Disordered" evidence="2">
    <location>
        <begin position="232"/>
        <end position="290"/>
    </location>
</feature>